<dbReference type="EMBL" id="CP000386">
    <property type="protein sequence ID" value="ABG03306.1"/>
    <property type="molecule type" value="Genomic_DNA"/>
</dbReference>
<dbReference type="KEGG" id="rxy:Rxyl_0330"/>
<dbReference type="RefSeq" id="WP_011563324.1">
    <property type="nucleotide sequence ID" value="NC_008148.1"/>
</dbReference>
<feature type="domain" description="PRC-barrel" evidence="2">
    <location>
        <begin position="12"/>
        <end position="72"/>
    </location>
</feature>
<dbReference type="OrthoDB" id="3712018at2"/>
<reference evidence="3 4" key="1">
    <citation type="submission" date="2006-06" db="EMBL/GenBank/DDBJ databases">
        <title>Complete sequence of Rubrobacter xylanophilus DSM 9941.</title>
        <authorList>
            <consortium name="US DOE Joint Genome Institute"/>
            <person name="Copeland A."/>
            <person name="Lucas S."/>
            <person name="Lapidus A."/>
            <person name="Barry K."/>
            <person name="Detter J.C."/>
            <person name="Glavina del Rio T."/>
            <person name="Hammon N."/>
            <person name="Israni S."/>
            <person name="Dalin E."/>
            <person name="Tice H."/>
            <person name="Pitluck S."/>
            <person name="Munk A.C."/>
            <person name="Brettin T."/>
            <person name="Bruce D."/>
            <person name="Han C."/>
            <person name="Tapia R."/>
            <person name="Gilna P."/>
            <person name="Schmutz J."/>
            <person name="Larimer F."/>
            <person name="Land M."/>
            <person name="Hauser L."/>
            <person name="Kyrpides N."/>
            <person name="Lykidis A."/>
            <person name="da Costa M.S."/>
            <person name="Rainey F.A."/>
            <person name="Empadinhas N."/>
            <person name="Jolivet E."/>
            <person name="Battista J.R."/>
            <person name="Richardson P."/>
        </authorList>
    </citation>
    <scope>NUCLEOTIDE SEQUENCE [LARGE SCALE GENOMIC DNA]</scope>
    <source>
        <strain evidence="4">DSM 9941 / NBRC 16129 / PRD-1</strain>
    </source>
</reference>
<dbReference type="AlphaFoldDB" id="Q1AZ72"/>
<dbReference type="Proteomes" id="UP000006637">
    <property type="component" value="Chromosome"/>
</dbReference>
<dbReference type="InterPro" id="IPR011033">
    <property type="entry name" value="PRC_barrel-like_sf"/>
</dbReference>
<keyword evidence="4" id="KW-1185">Reference proteome</keyword>
<evidence type="ECO:0000313" key="3">
    <source>
        <dbReference type="EMBL" id="ABG03306.1"/>
    </source>
</evidence>
<dbReference type="SUPFAM" id="SSF50346">
    <property type="entry name" value="PRC-barrel domain"/>
    <property type="match status" value="1"/>
</dbReference>
<organism evidence="3 4">
    <name type="scientific">Rubrobacter xylanophilus (strain DSM 9941 / JCM 11954 / NBRC 16129 / PRD-1)</name>
    <dbReference type="NCBI Taxonomy" id="266117"/>
    <lineage>
        <taxon>Bacteria</taxon>
        <taxon>Bacillati</taxon>
        <taxon>Actinomycetota</taxon>
        <taxon>Rubrobacteria</taxon>
        <taxon>Rubrobacterales</taxon>
        <taxon>Rubrobacteraceae</taxon>
        <taxon>Rubrobacter</taxon>
    </lineage>
</organism>
<dbReference type="HOGENOM" id="CLU_2248136_0_0_11"/>
<gene>
    <name evidence="3" type="ordered locus">Rxyl_0330</name>
</gene>
<feature type="region of interest" description="Disordered" evidence="1">
    <location>
        <begin position="63"/>
        <end position="104"/>
    </location>
</feature>
<accession>Q1AZ72</accession>
<protein>
    <recommendedName>
        <fullName evidence="2">PRC-barrel domain-containing protein</fullName>
    </recommendedName>
</protein>
<proteinExistence type="predicted"/>
<evidence type="ECO:0000313" key="4">
    <source>
        <dbReference type="Proteomes" id="UP000006637"/>
    </source>
</evidence>
<evidence type="ECO:0000256" key="1">
    <source>
        <dbReference type="SAM" id="MobiDB-lite"/>
    </source>
</evidence>
<name>Q1AZ72_RUBXD</name>
<dbReference type="InterPro" id="IPR027275">
    <property type="entry name" value="PRC-brl_dom"/>
</dbReference>
<evidence type="ECO:0000259" key="2">
    <source>
        <dbReference type="Pfam" id="PF05239"/>
    </source>
</evidence>
<sequence>MEEANHRPDNPYTEWEGYEVLDAAGEPLGRVERTVYDAPSGVLKYLCVGGRAVPAEGLDAEPDRRRVLLPHPAEKVRSAPPLEERPDGDFDRRVRRHYGLERPR</sequence>
<dbReference type="Pfam" id="PF05239">
    <property type="entry name" value="PRC"/>
    <property type="match status" value="1"/>
</dbReference>